<keyword evidence="3" id="KW-1185">Reference proteome</keyword>
<keyword evidence="2" id="KW-0255">Endonuclease</keyword>
<dbReference type="EMBL" id="RJMB01000009">
    <property type="protein sequence ID" value="RNL84876.1"/>
    <property type="molecule type" value="Genomic_DNA"/>
</dbReference>
<keyword evidence="2" id="KW-0540">Nuclease</keyword>
<proteinExistence type="predicted"/>
<sequence length="133" mass="15290">MRSFHRNPEGELLRPGSDQKGYLLVGLCRDGRVHRRLVHRLVLFAFVGPPPDGHQATHLDGDRTNNDLSNLKWVDPAEWAPQVACRRGHAFTPENTITRSNGARKCRTCQRDRRREWRDRRRRAASSEGGGRD</sequence>
<dbReference type="InterPro" id="IPR044925">
    <property type="entry name" value="His-Me_finger_sf"/>
</dbReference>
<evidence type="ECO:0000259" key="1">
    <source>
        <dbReference type="Pfam" id="PF13392"/>
    </source>
</evidence>
<keyword evidence="2" id="KW-0378">Hydrolase</keyword>
<protein>
    <submittedName>
        <fullName evidence="2">HNH endonuclease</fullName>
    </submittedName>
</protein>
<dbReference type="Proteomes" id="UP000269198">
    <property type="component" value="Unassembled WGS sequence"/>
</dbReference>
<dbReference type="OrthoDB" id="3732358at2"/>
<name>A0A3N0EAP5_9ACTN</name>
<organism evidence="2 3">
    <name type="scientific">Halostreptopolyspora alba</name>
    <dbReference type="NCBI Taxonomy" id="2487137"/>
    <lineage>
        <taxon>Bacteria</taxon>
        <taxon>Bacillati</taxon>
        <taxon>Actinomycetota</taxon>
        <taxon>Actinomycetes</taxon>
        <taxon>Streptosporangiales</taxon>
        <taxon>Nocardiopsidaceae</taxon>
        <taxon>Halostreptopolyspora</taxon>
    </lineage>
</organism>
<gene>
    <name evidence="2" type="ORF">EFW17_10710</name>
</gene>
<dbReference type="AlphaFoldDB" id="A0A3N0EAP5"/>
<reference evidence="2 3" key="1">
    <citation type="submission" date="2018-11" db="EMBL/GenBank/DDBJ databases">
        <title>The genome draft of YIM 96095.</title>
        <authorList>
            <person name="Tang S.-K."/>
            <person name="Chunyu W.-X."/>
            <person name="Feng Y.-Z."/>
        </authorList>
    </citation>
    <scope>NUCLEOTIDE SEQUENCE [LARGE SCALE GENOMIC DNA]</scope>
    <source>
        <strain evidence="2 3">YIM 96095</strain>
    </source>
</reference>
<evidence type="ECO:0000313" key="2">
    <source>
        <dbReference type="EMBL" id="RNL84876.1"/>
    </source>
</evidence>
<dbReference type="Gene3D" id="3.90.75.20">
    <property type="match status" value="1"/>
</dbReference>
<accession>A0A3N0EAP5</accession>
<feature type="domain" description="HNH nuclease" evidence="1">
    <location>
        <begin position="36"/>
        <end position="75"/>
    </location>
</feature>
<dbReference type="GO" id="GO:0004519">
    <property type="term" value="F:endonuclease activity"/>
    <property type="evidence" value="ECO:0007669"/>
    <property type="project" value="UniProtKB-KW"/>
</dbReference>
<evidence type="ECO:0000313" key="3">
    <source>
        <dbReference type="Proteomes" id="UP000269198"/>
    </source>
</evidence>
<dbReference type="InterPro" id="IPR003615">
    <property type="entry name" value="HNH_nuc"/>
</dbReference>
<dbReference type="SUPFAM" id="SSF54060">
    <property type="entry name" value="His-Me finger endonucleases"/>
    <property type="match status" value="1"/>
</dbReference>
<comment type="caution">
    <text evidence="2">The sequence shown here is derived from an EMBL/GenBank/DDBJ whole genome shotgun (WGS) entry which is preliminary data.</text>
</comment>
<dbReference type="Pfam" id="PF13392">
    <property type="entry name" value="HNH_3"/>
    <property type="match status" value="1"/>
</dbReference>